<reference evidence="2 3" key="1">
    <citation type="journal article" date="2018" name="Nat. Genet.">
        <title>The Rosa genome provides new insights in the design of modern roses.</title>
        <authorList>
            <person name="Bendahmane M."/>
        </authorList>
    </citation>
    <scope>NUCLEOTIDE SEQUENCE [LARGE SCALE GENOMIC DNA]</scope>
    <source>
        <strain evidence="3">cv. Old Blush</strain>
    </source>
</reference>
<dbReference type="InterPro" id="IPR013187">
    <property type="entry name" value="F-box-assoc_dom_typ3"/>
</dbReference>
<dbReference type="InterPro" id="IPR036047">
    <property type="entry name" value="F-box-like_dom_sf"/>
</dbReference>
<dbReference type="PANTHER" id="PTHR31672:SF13">
    <property type="entry name" value="F-BOX PROTEIN CPR30-LIKE"/>
    <property type="match status" value="1"/>
</dbReference>
<dbReference type="SUPFAM" id="SSF81383">
    <property type="entry name" value="F-box domain"/>
    <property type="match status" value="1"/>
</dbReference>
<dbReference type="STRING" id="74649.A0A2P6RYF8"/>
<name>A0A2P6RYF8_ROSCH</name>
<dbReference type="NCBIfam" id="TIGR01640">
    <property type="entry name" value="F_box_assoc_1"/>
    <property type="match status" value="1"/>
</dbReference>
<dbReference type="Gene3D" id="1.20.1280.50">
    <property type="match status" value="1"/>
</dbReference>
<dbReference type="Pfam" id="PF00646">
    <property type="entry name" value="F-box"/>
    <property type="match status" value="1"/>
</dbReference>
<evidence type="ECO:0000313" key="3">
    <source>
        <dbReference type="Proteomes" id="UP000238479"/>
    </source>
</evidence>
<dbReference type="InterPro" id="IPR017451">
    <property type="entry name" value="F-box-assoc_interact_dom"/>
</dbReference>
<dbReference type="AlphaFoldDB" id="A0A2P6RYF8"/>
<dbReference type="SMART" id="SM00256">
    <property type="entry name" value="FBOX"/>
    <property type="match status" value="1"/>
</dbReference>
<feature type="domain" description="F-box" evidence="1">
    <location>
        <begin position="1"/>
        <end position="48"/>
    </location>
</feature>
<comment type="caution">
    <text evidence="2">The sequence shown here is derived from an EMBL/GenBank/DDBJ whole genome shotgun (WGS) entry which is preliminary data.</text>
</comment>
<dbReference type="PANTHER" id="PTHR31672">
    <property type="entry name" value="BNACNNG10540D PROTEIN"/>
    <property type="match status" value="1"/>
</dbReference>
<proteinExistence type="predicted"/>
<evidence type="ECO:0000259" key="1">
    <source>
        <dbReference type="PROSITE" id="PS50181"/>
    </source>
</evidence>
<dbReference type="Pfam" id="PF08268">
    <property type="entry name" value="FBA_3"/>
    <property type="match status" value="1"/>
</dbReference>
<keyword evidence="3" id="KW-1185">Reference proteome</keyword>
<dbReference type="InterPro" id="IPR050796">
    <property type="entry name" value="SCF_F-box_component"/>
</dbReference>
<dbReference type="OMA" id="CELLMIT"/>
<accession>A0A2P6RYF8</accession>
<organism evidence="2 3">
    <name type="scientific">Rosa chinensis</name>
    <name type="common">China rose</name>
    <dbReference type="NCBI Taxonomy" id="74649"/>
    <lineage>
        <taxon>Eukaryota</taxon>
        <taxon>Viridiplantae</taxon>
        <taxon>Streptophyta</taxon>
        <taxon>Embryophyta</taxon>
        <taxon>Tracheophyta</taxon>
        <taxon>Spermatophyta</taxon>
        <taxon>Magnoliopsida</taxon>
        <taxon>eudicotyledons</taxon>
        <taxon>Gunneridae</taxon>
        <taxon>Pentapetalae</taxon>
        <taxon>rosids</taxon>
        <taxon>fabids</taxon>
        <taxon>Rosales</taxon>
        <taxon>Rosaceae</taxon>
        <taxon>Rosoideae</taxon>
        <taxon>Rosoideae incertae sedis</taxon>
        <taxon>Rosa</taxon>
    </lineage>
</organism>
<dbReference type="Proteomes" id="UP000238479">
    <property type="component" value="Chromosome 2"/>
</dbReference>
<dbReference type="PROSITE" id="PS50181">
    <property type="entry name" value="FBOX"/>
    <property type="match status" value="1"/>
</dbReference>
<dbReference type="CDD" id="cd22157">
    <property type="entry name" value="F-box_AtFBW1-like"/>
    <property type="match status" value="1"/>
</dbReference>
<dbReference type="Gramene" id="PRQ51468">
    <property type="protein sequence ID" value="PRQ51468"/>
    <property type="gene ID" value="RchiOBHm_Chr2g0144781"/>
</dbReference>
<dbReference type="InterPro" id="IPR001810">
    <property type="entry name" value="F-box_dom"/>
</dbReference>
<gene>
    <name evidence="2" type="ORF">RchiOBHm_Chr2g0144781</name>
</gene>
<evidence type="ECO:0000313" key="2">
    <source>
        <dbReference type="EMBL" id="PRQ51468.1"/>
    </source>
</evidence>
<dbReference type="EMBL" id="PDCK01000040">
    <property type="protein sequence ID" value="PRQ51468.1"/>
    <property type="molecule type" value="Genomic_DNA"/>
</dbReference>
<sequence length="198" mass="23085">MSNFNYIPEEIVTDILQRLSSKSLIRFRCVCKSWRDLIRSSSFAWSHLNRNVARRSNRYLYAYHQSSIDEPEHWQYSLFSTEAFEPCLNLRHPLRTREKLRIYGSSNGLVCISDEKLHPNSRICIWNPSIRKSRTLPNIETHLSDISTTHLSFGFHPELDDYIVVRIVHPYMGSPGVEVYTLGTNSWKSIRVTPSLLG</sequence>
<protein>
    <submittedName>
        <fullName evidence="2">Putative F-box domain-containing protein</fullName>
    </submittedName>
</protein>